<keyword evidence="2" id="KW-0808">Transferase</keyword>
<protein>
    <submittedName>
        <fullName evidence="2">Galactokinase</fullName>
    </submittedName>
</protein>
<dbReference type="EMBL" id="GGEC01052569">
    <property type="protein sequence ID" value="MBX33053.1"/>
    <property type="molecule type" value="Transcribed_RNA"/>
</dbReference>
<sequence>MKRRGDLISEVNTKSGAPVTKWTSCPARIRFLATWAIASDSF</sequence>
<dbReference type="GO" id="GO:0016301">
    <property type="term" value="F:kinase activity"/>
    <property type="evidence" value="ECO:0007669"/>
    <property type="project" value="UniProtKB-KW"/>
</dbReference>
<name>A0A2P2MS43_RHIMU</name>
<dbReference type="EMBL" id="GGEC01052582">
    <property type="protein sequence ID" value="MBX33066.1"/>
    <property type="molecule type" value="Transcribed_RNA"/>
</dbReference>
<dbReference type="AlphaFoldDB" id="A0A2P2MS43"/>
<reference evidence="1" key="1">
    <citation type="submission" date="2018-02" db="EMBL/GenBank/DDBJ databases">
        <title>Rhizophora mucronata_Transcriptome.</title>
        <authorList>
            <person name="Meera S.P."/>
            <person name="Sreeshan A."/>
            <person name="Augustine A."/>
        </authorList>
    </citation>
    <scope>NUCLEOTIDE SEQUENCE</scope>
    <source>
        <tissue evidence="1">Leaf</tissue>
    </source>
</reference>
<keyword evidence="2" id="KW-0418">Kinase</keyword>
<accession>A0A2P2MS43</accession>
<evidence type="ECO:0000313" key="1">
    <source>
        <dbReference type="EMBL" id="MBX33053.1"/>
    </source>
</evidence>
<organism evidence="1">
    <name type="scientific">Rhizophora mucronata</name>
    <name type="common">Asiatic mangrove</name>
    <dbReference type="NCBI Taxonomy" id="61149"/>
    <lineage>
        <taxon>Eukaryota</taxon>
        <taxon>Viridiplantae</taxon>
        <taxon>Streptophyta</taxon>
        <taxon>Embryophyta</taxon>
        <taxon>Tracheophyta</taxon>
        <taxon>Spermatophyta</taxon>
        <taxon>Magnoliopsida</taxon>
        <taxon>eudicotyledons</taxon>
        <taxon>Gunneridae</taxon>
        <taxon>Pentapetalae</taxon>
        <taxon>rosids</taxon>
        <taxon>fabids</taxon>
        <taxon>Malpighiales</taxon>
        <taxon>Rhizophoraceae</taxon>
        <taxon>Rhizophora</taxon>
    </lineage>
</organism>
<evidence type="ECO:0000313" key="2">
    <source>
        <dbReference type="EMBL" id="MBX33066.1"/>
    </source>
</evidence>
<proteinExistence type="predicted"/>